<comment type="similarity">
    <text evidence="2 8">Belongs to the GPN-loop GTPase family.</text>
</comment>
<dbReference type="KEGG" id="pmrn:116953312"/>
<reference evidence="10" key="1">
    <citation type="submission" date="2025-08" db="UniProtKB">
        <authorList>
            <consortium name="RefSeq"/>
        </authorList>
    </citation>
    <scope>IDENTIFICATION</scope>
    <source>
        <tissue evidence="10">Sperm</tissue>
    </source>
</reference>
<evidence type="ECO:0000313" key="9">
    <source>
        <dbReference type="Proteomes" id="UP001318040"/>
    </source>
</evidence>
<evidence type="ECO:0000256" key="4">
    <source>
        <dbReference type="ARBA" id="ARBA00022741"/>
    </source>
</evidence>
<dbReference type="AlphaFoldDB" id="A0AAJ7XCN2"/>
<accession>A0AAJ7XCN2</accession>
<sequence>MGLSDEPRGFCSTPTTTTFLLLLRVTEAVVVQLSHLFAALIAPNLPSPVALAGRGEDEPHGAPGHLGPLGPHPAAGRLGRLGGFGQAVIGPPGSGKTTYCGAVQRLLATELGRPVAVINLDPANDSLPYSCAVDISELVTLSDVMDTLKLGPNGSLIYCMEYLEANVDWLHAKLKALSGHYLLFDCPGQVELYSHHGAVRNVLGTLGKWDLRLCAVHLVDSHYCSDPGKFVSVLCTALAAMLHVELPHVNVLSKVDLIETQGPLAFNLDFYTEVMDMTYLLQYLADDPFFRKYKKLNEGLIEMVESYSLVSFVPLNVQDAESLRAVVRAVDKANGCCFGEGERRSIGAMMSTAMGSDFHFPQTLGVQERYVNPVGLSLQEELEEL</sequence>
<evidence type="ECO:0000256" key="5">
    <source>
        <dbReference type="ARBA" id="ARBA00022801"/>
    </source>
</evidence>
<evidence type="ECO:0000256" key="7">
    <source>
        <dbReference type="ARBA" id="ARBA00046611"/>
    </source>
</evidence>
<dbReference type="RefSeq" id="XP_032829297.1">
    <property type="nucleotide sequence ID" value="XM_032973406.1"/>
</dbReference>
<dbReference type="InterPro" id="IPR030231">
    <property type="entry name" value="Gpn2"/>
</dbReference>
<dbReference type="PANTHER" id="PTHR21231:SF3">
    <property type="entry name" value="GPN-LOOP GTPASE 2"/>
    <property type="match status" value="1"/>
</dbReference>
<proteinExistence type="inferred from homology"/>
<dbReference type="Proteomes" id="UP001318040">
    <property type="component" value="Chromosome 51"/>
</dbReference>
<dbReference type="FunFam" id="3.40.50.300:FF:000338">
    <property type="entry name" value="GPN-loop GTPase 2"/>
    <property type="match status" value="1"/>
</dbReference>
<dbReference type="PANTHER" id="PTHR21231">
    <property type="entry name" value="XPA-BINDING PROTEIN 1-RELATED"/>
    <property type="match status" value="1"/>
</dbReference>
<gene>
    <name evidence="10" type="primary">GPN2</name>
</gene>
<dbReference type="GO" id="GO:0005737">
    <property type="term" value="C:cytoplasm"/>
    <property type="evidence" value="ECO:0007669"/>
    <property type="project" value="TreeGrafter"/>
</dbReference>
<dbReference type="GO" id="GO:0005525">
    <property type="term" value="F:GTP binding"/>
    <property type="evidence" value="ECO:0007669"/>
    <property type="project" value="UniProtKB-KW"/>
</dbReference>
<name>A0AAJ7XCN2_PETMA</name>
<organism evidence="9 10">
    <name type="scientific">Petromyzon marinus</name>
    <name type="common">Sea lamprey</name>
    <dbReference type="NCBI Taxonomy" id="7757"/>
    <lineage>
        <taxon>Eukaryota</taxon>
        <taxon>Metazoa</taxon>
        <taxon>Chordata</taxon>
        <taxon>Craniata</taxon>
        <taxon>Vertebrata</taxon>
        <taxon>Cyclostomata</taxon>
        <taxon>Hyperoartia</taxon>
        <taxon>Petromyzontiformes</taxon>
        <taxon>Petromyzontidae</taxon>
        <taxon>Petromyzon</taxon>
    </lineage>
</organism>
<keyword evidence="6 8" id="KW-0342">GTP-binding</keyword>
<keyword evidence="5 8" id="KW-0378">Hydrolase</keyword>
<dbReference type="Gene3D" id="3.40.50.300">
    <property type="entry name" value="P-loop containing nucleotide triphosphate hydrolases"/>
    <property type="match status" value="1"/>
</dbReference>
<protein>
    <recommendedName>
        <fullName evidence="3 8">GPN-loop GTPase 2</fullName>
    </recommendedName>
</protein>
<keyword evidence="9" id="KW-1185">Reference proteome</keyword>
<dbReference type="CDD" id="cd17871">
    <property type="entry name" value="GPN2"/>
    <property type="match status" value="1"/>
</dbReference>
<dbReference type="InterPro" id="IPR027417">
    <property type="entry name" value="P-loop_NTPase"/>
</dbReference>
<evidence type="ECO:0000256" key="2">
    <source>
        <dbReference type="ARBA" id="ARBA00005290"/>
    </source>
</evidence>
<keyword evidence="4 8" id="KW-0547">Nucleotide-binding</keyword>
<dbReference type="GO" id="GO:0003924">
    <property type="term" value="F:GTPase activity"/>
    <property type="evidence" value="ECO:0007669"/>
    <property type="project" value="TreeGrafter"/>
</dbReference>
<evidence type="ECO:0000256" key="6">
    <source>
        <dbReference type="ARBA" id="ARBA00023134"/>
    </source>
</evidence>
<evidence type="ECO:0000256" key="3">
    <source>
        <dbReference type="ARBA" id="ARBA00014588"/>
    </source>
</evidence>
<evidence type="ECO:0000313" key="10">
    <source>
        <dbReference type="RefSeq" id="XP_032829297.1"/>
    </source>
</evidence>
<dbReference type="SUPFAM" id="SSF52540">
    <property type="entry name" value="P-loop containing nucleoside triphosphate hydrolases"/>
    <property type="match status" value="1"/>
</dbReference>
<dbReference type="CTD" id="54707"/>
<dbReference type="Pfam" id="PF03029">
    <property type="entry name" value="ATP_bind_1"/>
    <property type="match status" value="1"/>
</dbReference>
<comment type="subunit">
    <text evidence="7">Heterodimers with GPN1 or GPN3. Binds to RNA polymerase II (RNAPII).</text>
</comment>
<comment type="function">
    <text evidence="1 8">Small GTPase required for proper localization of RNA polymerase II and III (RNAPII and RNAPIII). May act at an RNAP assembly step prior to nuclear import.</text>
</comment>
<dbReference type="InterPro" id="IPR004130">
    <property type="entry name" value="Gpn"/>
</dbReference>
<evidence type="ECO:0000256" key="1">
    <source>
        <dbReference type="ARBA" id="ARBA00003181"/>
    </source>
</evidence>
<evidence type="ECO:0000256" key="8">
    <source>
        <dbReference type="RuleBase" id="RU365059"/>
    </source>
</evidence>